<dbReference type="Pfam" id="PF16062">
    <property type="entry name" value="MavL-like"/>
    <property type="match status" value="1"/>
</dbReference>
<gene>
    <name evidence="1" type="ORF">Hamer_G019376</name>
</gene>
<name>A0A8J5JWS0_HOMAM</name>
<dbReference type="OrthoDB" id="6357136at2759"/>
<dbReference type="AlphaFoldDB" id="A0A8J5JWS0"/>
<dbReference type="Proteomes" id="UP000747542">
    <property type="component" value="Unassembled WGS sequence"/>
</dbReference>
<evidence type="ECO:0000313" key="2">
    <source>
        <dbReference type="Proteomes" id="UP000747542"/>
    </source>
</evidence>
<dbReference type="InterPro" id="IPR032063">
    <property type="entry name" value="MavL-like"/>
</dbReference>
<evidence type="ECO:0000313" key="1">
    <source>
        <dbReference type="EMBL" id="KAG7162658.1"/>
    </source>
</evidence>
<dbReference type="EMBL" id="JAHLQT010027477">
    <property type="protein sequence ID" value="KAG7162658.1"/>
    <property type="molecule type" value="Genomic_DNA"/>
</dbReference>
<keyword evidence="2" id="KW-1185">Reference proteome</keyword>
<reference evidence="1" key="1">
    <citation type="journal article" date="2021" name="Sci. Adv.">
        <title>The American lobster genome reveals insights on longevity, neural, and immune adaptations.</title>
        <authorList>
            <person name="Polinski J.M."/>
            <person name="Zimin A.V."/>
            <person name="Clark K.F."/>
            <person name="Kohn A.B."/>
            <person name="Sadowski N."/>
            <person name="Timp W."/>
            <person name="Ptitsyn A."/>
            <person name="Khanna P."/>
            <person name="Romanova D.Y."/>
            <person name="Williams P."/>
            <person name="Greenwood S.J."/>
            <person name="Moroz L.L."/>
            <person name="Walt D.R."/>
            <person name="Bodnar A.G."/>
        </authorList>
    </citation>
    <scope>NUCLEOTIDE SEQUENCE</scope>
    <source>
        <strain evidence="1">GMGI-L3</strain>
    </source>
</reference>
<comment type="caution">
    <text evidence="1">The sequence shown here is derived from an EMBL/GenBank/DDBJ whole genome shotgun (WGS) entry which is preliminary data.</text>
</comment>
<protein>
    <submittedName>
        <fullName evidence="1">Uncharacterized protein</fullName>
    </submittedName>
</protein>
<organism evidence="1 2">
    <name type="scientific">Homarus americanus</name>
    <name type="common">American lobster</name>
    <dbReference type="NCBI Taxonomy" id="6706"/>
    <lineage>
        <taxon>Eukaryota</taxon>
        <taxon>Metazoa</taxon>
        <taxon>Ecdysozoa</taxon>
        <taxon>Arthropoda</taxon>
        <taxon>Crustacea</taxon>
        <taxon>Multicrustacea</taxon>
        <taxon>Malacostraca</taxon>
        <taxon>Eumalacostraca</taxon>
        <taxon>Eucarida</taxon>
        <taxon>Decapoda</taxon>
        <taxon>Pleocyemata</taxon>
        <taxon>Astacidea</taxon>
        <taxon>Nephropoidea</taxon>
        <taxon>Nephropidae</taxon>
        <taxon>Homarus</taxon>
    </lineage>
</organism>
<accession>A0A8J5JWS0</accession>
<sequence length="481" mass="53036">MAAAGVLEEAWDEKLVKDYLQKAAKVTPPPRVDHKQFIEASNKFPVKFPTQTARVQTHVKNGKDVKKLTEHINTARPVLHHRCLPLFASFLHHKRTYGTSTEKAVYDGMDMVGLVDRLLHKRPITFFGRLDQYLLRDTTQSKGGFEKIGTDQETPPLCLADYLSYDEIKLSALLSVSSPSFFINDGNRKNKGVPGAPGSYQEEGVVVGMVGARLKKAGFMEWQDCVVSRDQNTREGGYGGVGEPPHLQHLWSHMWRTTLPVWDKVSTRSEEFFKFGRENYVNVPVYKARIQLTAETLLAEAKSRAMSAGLKAYIHVVGLGLGVWRACHEQDAMFVDAWGAALQACDTSQVAHVDFSWIGADQCQGVGDGEVFPDTGVVIHFSKRSLHDHVPKGTLLVVSYAWDGNAFPGNEYWIGKLASTGDGAAACSTGVAELHNSHINANVCGTNLHVAGPWGVMHVGEYASRALSKLSSHKKLKITPE</sequence>
<proteinExistence type="predicted"/>